<reference evidence="2 3" key="1">
    <citation type="submission" date="2019-11" db="EMBL/GenBank/DDBJ databases">
        <title>Whole genome sequence of Oryza granulata.</title>
        <authorList>
            <person name="Li W."/>
        </authorList>
    </citation>
    <scope>NUCLEOTIDE SEQUENCE [LARGE SCALE GENOMIC DNA]</scope>
    <source>
        <strain evidence="3">cv. Menghai</strain>
        <tissue evidence="2">Leaf</tissue>
    </source>
</reference>
<comment type="caution">
    <text evidence="2">The sequence shown here is derived from an EMBL/GenBank/DDBJ whole genome shotgun (WGS) entry which is preliminary data.</text>
</comment>
<evidence type="ECO:0000313" key="3">
    <source>
        <dbReference type="Proteomes" id="UP000479710"/>
    </source>
</evidence>
<keyword evidence="3" id="KW-1185">Reference proteome</keyword>
<proteinExistence type="predicted"/>
<accession>A0A6G1ECL3</accession>
<evidence type="ECO:0000256" key="1">
    <source>
        <dbReference type="SAM" id="MobiDB-lite"/>
    </source>
</evidence>
<dbReference type="EMBL" id="SPHZ02000003">
    <property type="protein sequence ID" value="KAF0922855.1"/>
    <property type="molecule type" value="Genomic_DNA"/>
</dbReference>
<feature type="compositionally biased region" description="Basic and acidic residues" evidence="1">
    <location>
        <begin position="11"/>
        <end position="20"/>
    </location>
</feature>
<organism evidence="2 3">
    <name type="scientific">Oryza meyeriana var. granulata</name>
    <dbReference type="NCBI Taxonomy" id="110450"/>
    <lineage>
        <taxon>Eukaryota</taxon>
        <taxon>Viridiplantae</taxon>
        <taxon>Streptophyta</taxon>
        <taxon>Embryophyta</taxon>
        <taxon>Tracheophyta</taxon>
        <taxon>Spermatophyta</taxon>
        <taxon>Magnoliopsida</taxon>
        <taxon>Liliopsida</taxon>
        <taxon>Poales</taxon>
        <taxon>Poaceae</taxon>
        <taxon>BOP clade</taxon>
        <taxon>Oryzoideae</taxon>
        <taxon>Oryzeae</taxon>
        <taxon>Oryzinae</taxon>
        <taxon>Oryza</taxon>
        <taxon>Oryza meyeriana</taxon>
    </lineage>
</organism>
<protein>
    <submittedName>
        <fullName evidence="2">Uncharacterized protein</fullName>
    </submittedName>
</protein>
<gene>
    <name evidence="2" type="ORF">E2562_002105</name>
</gene>
<name>A0A6G1ECL3_9ORYZ</name>
<evidence type="ECO:0000313" key="2">
    <source>
        <dbReference type="EMBL" id="KAF0922855.1"/>
    </source>
</evidence>
<dbReference type="Proteomes" id="UP000479710">
    <property type="component" value="Unassembled WGS sequence"/>
</dbReference>
<feature type="region of interest" description="Disordered" evidence="1">
    <location>
        <begin position="1"/>
        <end position="75"/>
    </location>
</feature>
<sequence>MLANKAARQAEACEDRVDKRCTKKAPQATLSPSPSKRDRRWKRWRSGSCEVLTGGQDDCRQRRSKKQEGKKPHGNCPFHRTDAHYLVDCYVIKGFLEKDRKHRRDHDDKDKDDGAVGLGFQQTEQTVAFIHGGSSSYTSHQLYKLSREARMRVKSNTAGMIKDLLC</sequence>
<dbReference type="AlphaFoldDB" id="A0A6G1ECL3"/>
<feature type="compositionally biased region" description="Basic and acidic residues" evidence="1">
    <location>
        <begin position="57"/>
        <end position="71"/>
    </location>
</feature>